<evidence type="ECO:0000256" key="10">
    <source>
        <dbReference type="ARBA" id="ARBA00023286"/>
    </source>
</evidence>
<feature type="domain" description="Ionotropic glutamate receptor L-glutamate and glycine-binding" evidence="14">
    <location>
        <begin position="276"/>
        <end position="368"/>
    </location>
</feature>
<feature type="chain" id="PRO_5042194805" evidence="13">
    <location>
        <begin position="23"/>
        <end position="679"/>
    </location>
</feature>
<evidence type="ECO:0000256" key="11">
    <source>
        <dbReference type="ARBA" id="ARBA00023303"/>
    </source>
</evidence>
<evidence type="ECO:0000256" key="2">
    <source>
        <dbReference type="ARBA" id="ARBA00022448"/>
    </source>
</evidence>
<evidence type="ECO:0000256" key="8">
    <source>
        <dbReference type="ARBA" id="ARBA00023170"/>
    </source>
</evidence>
<accession>A0AAD8FLE2</accession>
<feature type="signal peptide" evidence="13">
    <location>
        <begin position="1"/>
        <end position="22"/>
    </location>
</feature>
<dbReference type="AlphaFoldDB" id="A0AAD8FLE2"/>
<dbReference type="GO" id="GO:0005886">
    <property type="term" value="C:plasma membrane"/>
    <property type="evidence" value="ECO:0007669"/>
    <property type="project" value="UniProtKB-SubCell"/>
</dbReference>
<feature type="transmembrane region" description="Helical" evidence="12">
    <location>
        <begin position="643"/>
        <end position="671"/>
    </location>
</feature>
<dbReference type="Gene3D" id="3.40.190.10">
    <property type="entry name" value="Periplasmic binding protein-like II"/>
    <property type="match status" value="2"/>
</dbReference>
<evidence type="ECO:0000256" key="13">
    <source>
        <dbReference type="SAM" id="SignalP"/>
    </source>
</evidence>
<evidence type="ECO:0000256" key="9">
    <source>
        <dbReference type="ARBA" id="ARBA00023180"/>
    </source>
</evidence>
<dbReference type="PANTHER" id="PTHR42643:SF30">
    <property type="entry name" value="IONOTROPIC RECEPTOR 40A-RELATED"/>
    <property type="match status" value="1"/>
</dbReference>
<organism evidence="15 16">
    <name type="scientific">Biomphalaria pfeifferi</name>
    <name type="common">Bloodfluke planorb</name>
    <name type="synonym">Freshwater snail</name>
    <dbReference type="NCBI Taxonomy" id="112525"/>
    <lineage>
        <taxon>Eukaryota</taxon>
        <taxon>Metazoa</taxon>
        <taxon>Spiralia</taxon>
        <taxon>Lophotrochozoa</taxon>
        <taxon>Mollusca</taxon>
        <taxon>Gastropoda</taxon>
        <taxon>Heterobranchia</taxon>
        <taxon>Euthyneura</taxon>
        <taxon>Panpulmonata</taxon>
        <taxon>Hygrophila</taxon>
        <taxon>Lymnaeoidea</taxon>
        <taxon>Planorbidae</taxon>
        <taxon>Biomphalaria</taxon>
    </lineage>
</organism>
<keyword evidence="3" id="KW-1003">Cell membrane</keyword>
<evidence type="ECO:0000313" key="16">
    <source>
        <dbReference type="Proteomes" id="UP001233172"/>
    </source>
</evidence>
<evidence type="ECO:0000256" key="4">
    <source>
        <dbReference type="ARBA" id="ARBA00022692"/>
    </source>
</evidence>
<evidence type="ECO:0000256" key="5">
    <source>
        <dbReference type="ARBA" id="ARBA00022989"/>
    </source>
</evidence>
<feature type="transmembrane region" description="Helical" evidence="12">
    <location>
        <begin position="387"/>
        <end position="408"/>
    </location>
</feature>
<name>A0AAD8FLE2_BIOPF</name>
<comment type="caution">
    <text evidence="15">The sequence shown here is derived from an EMBL/GenBank/DDBJ whole genome shotgun (WGS) entry which is preliminary data.</text>
</comment>
<evidence type="ECO:0000259" key="14">
    <source>
        <dbReference type="Pfam" id="PF10613"/>
    </source>
</evidence>
<protein>
    <submittedName>
        <fullName evidence="15">Glutamate receptor</fullName>
    </submittedName>
</protein>
<dbReference type="Proteomes" id="UP001233172">
    <property type="component" value="Unassembled WGS sequence"/>
</dbReference>
<keyword evidence="9" id="KW-0325">Glycoprotein</keyword>
<evidence type="ECO:0000256" key="12">
    <source>
        <dbReference type="SAM" id="Phobius"/>
    </source>
</evidence>
<dbReference type="EMBL" id="JASAOG010000003">
    <property type="protein sequence ID" value="KAK0069302.1"/>
    <property type="molecule type" value="Genomic_DNA"/>
</dbReference>
<dbReference type="InterPro" id="IPR052192">
    <property type="entry name" value="Insect_Ionotropic_Sensory_Rcpt"/>
</dbReference>
<evidence type="ECO:0000256" key="1">
    <source>
        <dbReference type="ARBA" id="ARBA00004651"/>
    </source>
</evidence>
<keyword evidence="13" id="KW-0732">Signal</keyword>
<reference evidence="15" key="2">
    <citation type="submission" date="2023-04" db="EMBL/GenBank/DDBJ databases">
        <authorList>
            <person name="Bu L."/>
            <person name="Lu L."/>
            <person name="Laidemitt M.R."/>
            <person name="Zhang S.M."/>
            <person name="Mutuku M."/>
            <person name="Mkoji G."/>
            <person name="Steinauer M."/>
            <person name="Loker E.S."/>
        </authorList>
    </citation>
    <scope>NUCLEOTIDE SEQUENCE</scope>
    <source>
        <strain evidence="15">KasaAsao</strain>
        <tissue evidence="15">Whole Snail</tissue>
    </source>
</reference>
<keyword evidence="7 12" id="KW-0472">Membrane</keyword>
<reference evidence="15" key="1">
    <citation type="journal article" date="2023" name="PLoS Negl. Trop. Dis.">
        <title>A genome sequence for Biomphalaria pfeifferi, the major vector snail for the human-infecting parasite Schistosoma mansoni.</title>
        <authorList>
            <person name="Bu L."/>
            <person name="Lu L."/>
            <person name="Laidemitt M.R."/>
            <person name="Zhang S.M."/>
            <person name="Mutuku M."/>
            <person name="Mkoji G."/>
            <person name="Steinauer M."/>
            <person name="Loker E.S."/>
        </authorList>
    </citation>
    <scope>NUCLEOTIDE SEQUENCE</scope>
    <source>
        <strain evidence="15">KasaAsao</strain>
    </source>
</reference>
<evidence type="ECO:0000313" key="15">
    <source>
        <dbReference type="EMBL" id="KAK0069302.1"/>
    </source>
</evidence>
<keyword evidence="2" id="KW-0813">Transport</keyword>
<dbReference type="GO" id="GO:0015276">
    <property type="term" value="F:ligand-gated monoatomic ion channel activity"/>
    <property type="evidence" value="ECO:0007669"/>
    <property type="project" value="InterPro"/>
</dbReference>
<keyword evidence="4 12" id="KW-0812">Transmembrane</keyword>
<keyword evidence="16" id="KW-1185">Reference proteome</keyword>
<evidence type="ECO:0000256" key="6">
    <source>
        <dbReference type="ARBA" id="ARBA00023065"/>
    </source>
</evidence>
<keyword evidence="6" id="KW-0406">Ion transport</keyword>
<proteinExistence type="predicted"/>
<sequence>MFLRLQHCSLILTLCIIKGHLNFNIFNNYDDDVGWRRLIKQAVRVYTIIDTLPINTKLTRTPDPRISQVLFQDRTILQRVNFEQELFSQVENLMLITCKLPGNLSNDILASKLLEVSGSWHIEVAFVLSETSEFFSEILKTLAIETIFKWTSLKHTTEWIVVSLSETLTDNLNKESNKGVDFMTLIYMSESGNIKVAQKSRKEKIHNVIVIPPGDKFCIDFCVSKYKDMKRIDYLAKFRKSALHFLKDKKSVLDGLVLPVAVLRETEDKVFTYSRQRNVTVYDGYSMVLLDTLAESMGFYYTVVTVEDEGYYGDVLDNGDVIGITGLLARREAALTTLPFSITESRRSKVDYVYTPISVENVNIIYRLPSENDQLDLTYLDVIQAEFFLYLIGPMIAVGIIGATIHVLTNSCYSPRPEEFKKDNLSLLSSFPEHICFHSDRSYKVQSGMILRTSWALFWFILSSAYSAYLVTSYTVQQPELVISTFQQLLDHKEYALGMTKMDTALISYLKSSKDEVLSQIWLRLVQQNKSDPATFNPNISFHCQRVLGGYYAYIIQTPLDLMPVEDYPDVRTYPQNHFTSIREVYMGTPKNTFYQQDFSRVMHSLEESGILQNLKAQVFNSRTRAPTCSKVNSNKSVSFSRILLPVYCALCGVSLSIVSLVFEIGVYNVILRRYRTGR</sequence>
<keyword evidence="10" id="KW-1071">Ligand-gated ion channel</keyword>
<keyword evidence="5 12" id="KW-1133">Transmembrane helix</keyword>
<evidence type="ECO:0000256" key="7">
    <source>
        <dbReference type="ARBA" id="ARBA00023136"/>
    </source>
</evidence>
<dbReference type="Pfam" id="PF10613">
    <property type="entry name" value="Lig_chan-Glu_bd"/>
    <property type="match status" value="1"/>
</dbReference>
<keyword evidence="8 15" id="KW-0675">Receptor</keyword>
<gene>
    <name evidence="15" type="ORF">Bpfe_001484</name>
</gene>
<evidence type="ECO:0000256" key="3">
    <source>
        <dbReference type="ARBA" id="ARBA00022475"/>
    </source>
</evidence>
<dbReference type="InterPro" id="IPR019594">
    <property type="entry name" value="Glu/Gly-bd"/>
</dbReference>
<dbReference type="SUPFAM" id="SSF53850">
    <property type="entry name" value="Periplasmic binding protein-like II"/>
    <property type="match status" value="1"/>
</dbReference>
<dbReference type="PANTHER" id="PTHR42643">
    <property type="entry name" value="IONOTROPIC RECEPTOR 20A-RELATED"/>
    <property type="match status" value="1"/>
</dbReference>
<comment type="subcellular location">
    <subcellularLocation>
        <location evidence="1">Cell membrane</location>
        <topology evidence="1">Multi-pass membrane protein</topology>
    </subcellularLocation>
</comment>
<feature type="transmembrane region" description="Helical" evidence="12">
    <location>
        <begin position="449"/>
        <end position="469"/>
    </location>
</feature>
<keyword evidence="11" id="KW-0407">Ion channel</keyword>